<dbReference type="AlphaFoldDB" id="A0AAD8SAF3"/>
<dbReference type="Proteomes" id="UP001231189">
    <property type="component" value="Unassembled WGS sequence"/>
</dbReference>
<evidence type="ECO:0000256" key="1">
    <source>
        <dbReference type="ARBA" id="ARBA00004123"/>
    </source>
</evidence>
<dbReference type="GO" id="GO:0046983">
    <property type="term" value="F:protein dimerization activity"/>
    <property type="evidence" value="ECO:0007669"/>
    <property type="project" value="InterPro"/>
</dbReference>
<feature type="region of interest" description="Disordered" evidence="11">
    <location>
        <begin position="1"/>
        <end position="209"/>
    </location>
</feature>
<evidence type="ECO:0000313" key="13">
    <source>
        <dbReference type="EMBL" id="KAK1648174.1"/>
    </source>
</evidence>
<evidence type="ECO:0000256" key="2">
    <source>
        <dbReference type="ARBA" id="ARBA00011738"/>
    </source>
</evidence>
<dbReference type="PANTHER" id="PTHR46481">
    <property type="entry name" value="ZINC FINGER BED DOMAIN-CONTAINING PROTEIN 4"/>
    <property type="match status" value="1"/>
</dbReference>
<keyword evidence="7" id="KW-0238">DNA-binding</keyword>
<name>A0AAD8SAF3_LOLMU</name>
<evidence type="ECO:0000256" key="4">
    <source>
        <dbReference type="ARBA" id="ARBA00022771"/>
    </source>
</evidence>
<evidence type="ECO:0000256" key="11">
    <source>
        <dbReference type="SAM" id="MobiDB-lite"/>
    </source>
</evidence>
<dbReference type="InterPro" id="IPR025525">
    <property type="entry name" value="hAT-like_transposase_RNase-H"/>
</dbReference>
<dbReference type="Pfam" id="PF14372">
    <property type="entry name" value="hAT-like_RNase-H"/>
    <property type="match status" value="1"/>
</dbReference>
<keyword evidence="4 10" id="KW-0863">Zinc-finger</keyword>
<gene>
    <name evidence="13" type="ORF">QYE76_065979</name>
</gene>
<dbReference type="GO" id="GO:0003677">
    <property type="term" value="F:DNA binding"/>
    <property type="evidence" value="ECO:0007669"/>
    <property type="project" value="UniProtKB-KW"/>
</dbReference>
<dbReference type="InterPro" id="IPR008906">
    <property type="entry name" value="HATC_C_dom"/>
</dbReference>
<keyword evidence="14" id="KW-1185">Reference proteome</keyword>
<evidence type="ECO:0000256" key="8">
    <source>
        <dbReference type="ARBA" id="ARBA00023163"/>
    </source>
</evidence>
<dbReference type="SUPFAM" id="SSF53098">
    <property type="entry name" value="Ribonuclease H-like"/>
    <property type="match status" value="1"/>
</dbReference>
<feature type="compositionally biased region" description="Basic and acidic residues" evidence="11">
    <location>
        <begin position="115"/>
        <end position="135"/>
    </location>
</feature>
<dbReference type="PROSITE" id="PS50808">
    <property type="entry name" value="ZF_BED"/>
    <property type="match status" value="1"/>
</dbReference>
<keyword evidence="6" id="KW-0805">Transcription regulation</keyword>
<evidence type="ECO:0000256" key="9">
    <source>
        <dbReference type="ARBA" id="ARBA00023242"/>
    </source>
</evidence>
<keyword evidence="9" id="KW-0539">Nucleus</keyword>
<dbReference type="GO" id="GO:0005634">
    <property type="term" value="C:nucleus"/>
    <property type="evidence" value="ECO:0007669"/>
    <property type="project" value="UniProtKB-SubCell"/>
</dbReference>
<comment type="subcellular location">
    <subcellularLocation>
        <location evidence="1">Nucleus</location>
    </subcellularLocation>
</comment>
<organism evidence="13 14">
    <name type="scientific">Lolium multiflorum</name>
    <name type="common">Italian ryegrass</name>
    <name type="synonym">Lolium perenne subsp. multiflorum</name>
    <dbReference type="NCBI Taxonomy" id="4521"/>
    <lineage>
        <taxon>Eukaryota</taxon>
        <taxon>Viridiplantae</taxon>
        <taxon>Streptophyta</taxon>
        <taxon>Embryophyta</taxon>
        <taxon>Tracheophyta</taxon>
        <taxon>Spermatophyta</taxon>
        <taxon>Magnoliopsida</taxon>
        <taxon>Liliopsida</taxon>
        <taxon>Poales</taxon>
        <taxon>Poaceae</taxon>
        <taxon>BOP clade</taxon>
        <taxon>Pooideae</taxon>
        <taxon>Poodae</taxon>
        <taxon>Poeae</taxon>
        <taxon>Poeae Chloroplast Group 2 (Poeae type)</taxon>
        <taxon>Loliodinae</taxon>
        <taxon>Loliinae</taxon>
        <taxon>Lolium</taxon>
    </lineage>
</organism>
<comment type="subunit">
    <text evidence="2">Homodimer.</text>
</comment>
<evidence type="ECO:0000259" key="12">
    <source>
        <dbReference type="PROSITE" id="PS50808"/>
    </source>
</evidence>
<accession>A0AAD8SAF3</accession>
<keyword evidence="8" id="KW-0804">Transcription</keyword>
<evidence type="ECO:0000256" key="6">
    <source>
        <dbReference type="ARBA" id="ARBA00023015"/>
    </source>
</evidence>
<evidence type="ECO:0000256" key="10">
    <source>
        <dbReference type="PROSITE-ProRule" id="PRU00027"/>
    </source>
</evidence>
<proteinExistence type="predicted"/>
<sequence length="822" mass="92602">MAALPPPAPEASPLPPPVLPSTPSLLGCLDSTAPRAGDGQQQAGTAMEATEPGLLPAAAGTYGVGRVGGQEVVDGEPNPGTDGDRGLKMGGGGKQPQCKNMKQNQRKKLNGSSLIKEKCQKVVKSQDKQLPDYRGRNTKPASAGLRSPKLTSSPGVNFLVRSAAAKRAKMAGSPKTPQPPSCSQIGSPSLHDLSPDTTAANSHASKRKPRKLISDIWREAEPIYKDGKLVQGKCIHCHQIFAASRDTGTSHMKRHLKVCEAKTSMDDMIAKMGRPDEIAPNWKYNPKLARRKLLKLVVMNEMPFSLVEYTAFREFTASLNPWFENISRTTIKNDCLDSFKYHGDLMKELFENASYRVSLTGDMWTSNQKLGYLCLTCHFVTDDWKLHKYIIRFVMLETPHNSVNMFNSVLNTLHDWNLEDKLFSFTLDNAAVNTAMVNSLRTNLKKKGFLVLEGKLLHFRCATHVLNLIVQDGLRVIKNIINNIRESVKYVGSSQSRIEKFDAIIIQEGLPTNTPSPDVASRWNSTFLMLQAALPLRSAFLSLENQDKEYTFAPLNSEWDLAEAVMKVLEVFYTATETLSGSKYPTSHLYFYQLWSIKNLLNKEGSILNRKIERNEASVQDKTIARMVEQMQTKFNQYWQETYLSACIPIVLDPRYKYDFLEFLLNDFGSEKEAETWMGEVKNNMQKLFNEYNKEVESQRDSDTQEVEDDNDPLAEWDQYMKSKRQQSSNELDQYLKEQLTPRKEKVDMLHWWKTKSEIYPVLSKIARDVLAIPASTVPSESAFSTGGRVISDYRSSLAPTTVESLICLQDWFKAADARKNE</sequence>
<feature type="compositionally biased region" description="Pro residues" evidence="11">
    <location>
        <begin position="1"/>
        <end position="20"/>
    </location>
</feature>
<keyword evidence="3" id="KW-0479">Metal-binding</keyword>
<dbReference type="SMART" id="SM00614">
    <property type="entry name" value="ZnF_BED"/>
    <property type="match status" value="1"/>
</dbReference>
<evidence type="ECO:0000313" key="14">
    <source>
        <dbReference type="Proteomes" id="UP001231189"/>
    </source>
</evidence>
<feature type="domain" description="BED-type" evidence="12">
    <location>
        <begin position="211"/>
        <end position="272"/>
    </location>
</feature>
<evidence type="ECO:0000256" key="3">
    <source>
        <dbReference type="ARBA" id="ARBA00022723"/>
    </source>
</evidence>
<keyword evidence="5" id="KW-0862">Zinc</keyword>
<dbReference type="InterPro" id="IPR003656">
    <property type="entry name" value="Znf_BED"/>
</dbReference>
<comment type="caution">
    <text evidence="13">The sequence shown here is derived from an EMBL/GenBank/DDBJ whole genome shotgun (WGS) entry which is preliminary data.</text>
</comment>
<evidence type="ECO:0000256" key="7">
    <source>
        <dbReference type="ARBA" id="ARBA00023125"/>
    </source>
</evidence>
<dbReference type="PANTHER" id="PTHR46481:SF10">
    <property type="entry name" value="ZINC FINGER BED DOMAIN-CONTAINING PROTEIN 39"/>
    <property type="match status" value="1"/>
</dbReference>
<protein>
    <recommendedName>
        <fullName evidence="12">BED-type domain-containing protein</fullName>
    </recommendedName>
</protein>
<reference evidence="13" key="1">
    <citation type="submission" date="2023-07" db="EMBL/GenBank/DDBJ databases">
        <title>A chromosome-level genome assembly of Lolium multiflorum.</title>
        <authorList>
            <person name="Chen Y."/>
            <person name="Copetti D."/>
            <person name="Kolliker R."/>
            <person name="Studer B."/>
        </authorList>
    </citation>
    <scope>NUCLEOTIDE SEQUENCE</scope>
    <source>
        <strain evidence="13">02402/16</strain>
        <tissue evidence="13">Leaf</tissue>
    </source>
</reference>
<dbReference type="GO" id="GO:0008270">
    <property type="term" value="F:zinc ion binding"/>
    <property type="evidence" value="ECO:0007669"/>
    <property type="project" value="UniProtKB-KW"/>
</dbReference>
<dbReference type="InterPro" id="IPR012337">
    <property type="entry name" value="RNaseH-like_sf"/>
</dbReference>
<dbReference type="InterPro" id="IPR052035">
    <property type="entry name" value="ZnF_BED_domain_contain"/>
</dbReference>
<dbReference type="EMBL" id="JAUUTY010000004">
    <property type="protein sequence ID" value="KAK1648174.1"/>
    <property type="molecule type" value="Genomic_DNA"/>
</dbReference>
<dbReference type="Pfam" id="PF05699">
    <property type="entry name" value="Dimer_Tnp_hAT"/>
    <property type="match status" value="1"/>
</dbReference>
<evidence type="ECO:0000256" key="5">
    <source>
        <dbReference type="ARBA" id="ARBA00022833"/>
    </source>
</evidence>